<dbReference type="AlphaFoldDB" id="A0A0F9JD36"/>
<comment type="caution">
    <text evidence="1">The sequence shown here is derived from an EMBL/GenBank/DDBJ whole genome shotgun (WGS) entry which is preliminary data.</text>
</comment>
<organism evidence="1">
    <name type="scientific">marine sediment metagenome</name>
    <dbReference type="NCBI Taxonomy" id="412755"/>
    <lineage>
        <taxon>unclassified sequences</taxon>
        <taxon>metagenomes</taxon>
        <taxon>ecological metagenomes</taxon>
    </lineage>
</organism>
<sequence>MSNETDASTQEAKAEMRVIALHEDEMEDIGIALSFVREYASADSEREHFGRAYDLWVAIAGVARELGPDASPYLVRNEAIMVNNCKDMFGSGAPVVLRDAGQLTRDETYLTHTGAQLAEWAGSKDGDDDE</sequence>
<evidence type="ECO:0000313" key="1">
    <source>
        <dbReference type="EMBL" id="KKM67709.1"/>
    </source>
</evidence>
<name>A0A0F9JD36_9ZZZZ</name>
<gene>
    <name evidence="1" type="ORF">LCGC14_1468370</name>
</gene>
<protein>
    <submittedName>
        <fullName evidence="1">Uncharacterized protein</fullName>
    </submittedName>
</protein>
<proteinExistence type="predicted"/>
<accession>A0A0F9JD36</accession>
<reference evidence="1" key="1">
    <citation type="journal article" date="2015" name="Nature">
        <title>Complex archaea that bridge the gap between prokaryotes and eukaryotes.</title>
        <authorList>
            <person name="Spang A."/>
            <person name="Saw J.H."/>
            <person name="Jorgensen S.L."/>
            <person name="Zaremba-Niedzwiedzka K."/>
            <person name="Martijn J."/>
            <person name="Lind A.E."/>
            <person name="van Eijk R."/>
            <person name="Schleper C."/>
            <person name="Guy L."/>
            <person name="Ettema T.J."/>
        </authorList>
    </citation>
    <scope>NUCLEOTIDE SEQUENCE</scope>
</reference>
<dbReference type="EMBL" id="LAZR01010301">
    <property type="protein sequence ID" value="KKM67709.1"/>
    <property type="molecule type" value="Genomic_DNA"/>
</dbReference>